<keyword evidence="9 10" id="KW-0472">Membrane</keyword>
<accession>A0ABU8RL11</accession>
<keyword evidence="7" id="KW-0059">Arsenical resistance</keyword>
<evidence type="ECO:0000313" key="12">
    <source>
        <dbReference type="EMBL" id="MEJ5945664.1"/>
    </source>
</evidence>
<dbReference type="Proteomes" id="UP001387100">
    <property type="component" value="Unassembled WGS sequence"/>
</dbReference>
<evidence type="ECO:0000256" key="6">
    <source>
        <dbReference type="ARBA" id="ARBA00022692"/>
    </source>
</evidence>
<evidence type="ECO:0000256" key="2">
    <source>
        <dbReference type="ARBA" id="ARBA00006433"/>
    </source>
</evidence>
<gene>
    <name evidence="12" type="ORF">WDZ17_10210</name>
</gene>
<dbReference type="PANTHER" id="PTHR43302:SF5">
    <property type="entry name" value="TRANSPORTER ARSB-RELATED"/>
    <property type="match status" value="1"/>
</dbReference>
<comment type="caution">
    <text evidence="12">The sequence shown here is derived from an EMBL/GenBank/DDBJ whole genome shotgun (WGS) entry which is preliminary data.</text>
</comment>
<protein>
    <submittedName>
        <fullName evidence="12">SLC13 family permease</fullName>
    </submittedName>
</protein>
<feature type="transmembrane region" description="Helical" evidence="10">
    <location>
        <begin position="126"/>
        <end position="145"/>
    </location>
</feature>
<dbReference type="PANTHER" id="PTHR43302">
    <property type="entry name" value="TRANSPORTER ARSB-RELATED"/>
    <property type="match status" value="1"/>
</dbReference>
<feature type="transmembrane region" description="Helical" evidence="10">
    <location>
        <begin position="264"/>
        <end position="281"/>
    </location>
</feature>
<dbReference type="InterPro" id="IPR000802">
    <property type="entry name" value="Arsenical_pump_ArsB"/>
</dbReference>
<evidence type="ECO:0000256" key="4">
    <source>
        <dbReference type="ARBA" id="ARBA00022448"/>
    </source>
</evidence>
<feature type="transmembrane region" description="Helical" evidence="10">
    <location>
        <begin position="372"/>
        <end position="397"/>
    </location>
</feature>
<comment type="similarity">
    <text evidence="3">Belongs to the CitM (TC 2.A.11) transporter family.</text>
</comment>
<organism evidence="12 13">
    <name type="scientific">Pseudokineococcus basanitobsidens</name>
    <dbReference type="NCBI Taxonomy" id="1926649"/>
    <lineage>
        <taxon>Bacteria</taxon>
        <taxon>Bacillati</taxon>
        <taxon>Actinomycetota</taxon>
        <taxon>Actinomycetes</taxon>
        <taxon>Kineosporiales</taxon>
        <taxon>Kineosporiaceae</taxon>
        <taxon>Pseudokineococcus</taxon>
    </lineage>
</organism>
<comment type="subcellular location">
    <subcellularLocation>
        <location evidence="1">Cell membrane</location>
        <topology evidence="1">Multi-pass membrane protein</topology>
    </subcellularLocation>
</comment>
<feature type="transmembrane region" description="Helical" evidence="10">
    <location>
        <begin position="83"/>
        <end position="114"/>
    </location>
</feature>
<keyword evidence="13" id="KW-1185">Reference proteome</keyword>
<evidence type="ECO:0000256" key="1">
    <source>
        <dbReference type="ARBA" id="ARBA00004651"/>
    </source>
</evidence>
<evidence type="ECO:0000259" key="11">
    <source>
        <dbReference type="Pfam" id="PF03600"/>
    </source>
</evidence>
<comment type="similarity">
    <text evidence="2">Belongs to the ArsB family.</text>
</comment>
<evidence type="ECO:0000256" key="5">
    <source>
        <dbReference type="ARBA" id="ARBA00022475"/>
    </source>
</evidence>
<feature type="domain" description="Citrate transporter-like" evidence="11">
    <location>
        <begin position="22"/>
        <end position="331"/>
    </location>
</feature>
<feature type="transmembrane region" description="Helical" evidence="10">
    <location>
        <begin position="12"/>
        <end position="34"/>
    </location>
</feature>
<feature type="transmembrane region" description="Helical" evidence="10">
    <location>
        <begin position="236"/>
        <end position="252"/>
    </location>
</feature>
<keyword evidence="8 10" id="KW-1133">Transmembrane helix</keyword>
<evidence type="ECO:0000256" key="7">
    <source>
        <dbReference type="ARBA" id="ARBA00022849"/>
    </source>
</evidence>
<feature type="transmembrane region" description="Helical" evidence="10">
    <location>
        <begin position="301"/>
        <end position="323"/>
    </location>
</feature>
<keyword evidence="4" id="KW-0813">Transport</keyword>
<dbReference type="EMBL" id="JBBIAA010000010">
    <property type="protein sequence ID" value="MEJ5945664.1"/>
    <property type="molecule type" value="Genomic_DNA"/>
</dbReference>
<feature type="transmembrane region" description="Helical" evidence="10">
    <location>
        <begin position="165"/>
        <end position="187"/>
    </location>
</feature>
<proteinExistence type="inferred from homology"/>
<evidence type="ECO:0000256" key="10">
    <source>
        <dbReference type="SAM" id="Phobius"/>
    </source>
</evidence>
<feature type="transmembrane region" description="Helical" evidence="10">
    <location>
        <begin position="46"/>
        <end position="71"/>
    </location>
</feature>
<feature type="transmembrane region" description="Helical" evidence="10">
    <location>
        <begin position="212"/>
        <end position="230"/>
    </location>
</feature>
<sequence>MTPAGARGPAPAAAGWLVLAGLGGLAAATGVLSADGTTAVVGRTAPVLLFVLGITVVAALADRAGVFAAAAARLALLAGGRRWLLWLAVVALATACTAVLSLDTTAVLLTPVVLALARRTGTSAPLLAMTTVWLSSTASLLLPVANLTNLLAVAGPDLPGGEAQFLRLALLPGAVAVLVTVAVLALLGRTALRGRYDVAALPAVRTADRGRLLPAAGVCLALVPSLALLPLAGVPVEVPALLAAAVLVVAAARRREPLRGLTDVPLLLGVLGLFLLVAAAGEHGLTAPLAAVAGDGEGPGALLRLAGVGALGANLVDNLPAYLALEPVAGSPERVVALLVGVDLGPLVTPWACLATLLWARACRDAGLAVDWWRFAARGLVLVPLVVLGATAALALVV</sequence>
<dbReference type="Pfam" id="PF03600">
    <property type="entry name" value="CitMHS"/>
    <property type="match status" value="1"/>
</dbReference>
<dbReference type="RefSeq" id="WP_339575049.1">
    <property type="nucleotide sequence ID" value="NZ_JBBIAA010000010.1"/>
</dbReference>
<evidence type="ECO:0000256" key="9">
    <source>
        <dbReference type="ARBA" id="ARBA00023136"/>
    </source>
</evidence>
<evidence type="ECO:0000256" key="8">
    <source>
        <dbReference type="ARBA" id="ARBA00022989"/>
    </source>
</evidence>
<keyword evidence="6 10" id="KW-0812">Transmembrane</keyword>
<reference evidence="12 13" key="1">
    <citation type="journal article" date="2017" name="Int. J. Syst. Evol. Microbiol.">
        <title>Pseudokineococcus basanitobsidens sp. nov., isolated from volcanic rock.</title>
        <authorList>
            <person name="Lee D.W."/>
            <person name="Park M.Y."/>
            <person name="Kim J.J."/>
            <person name="Kim B.S."/>
        </authorList>
    </citation>
    <scope>NUCLEOTIDE SEQUENCE [LARGE SCALE GENOMIC DNA]</scope>
    <source>
        <strain evidence="12 13">DSM 103726</strain>
    </source>
</reference>
<evidence type="ECO:0000313" key="13">
    <source>
        <dbReference type="Proteomes" id="UP001387100"/>
    </source>
</evidence>
<name>A0ABU8RL11_9ACTN</name>
<feature type="transmembrane region" description="Helical" evidence="10">
    <location>
        <begin position="335"/>
        <end position="360"/>
    </location>
</feature>
<dbReference type="InterPro" id="IPR004680">
    <property type="entry name" value="Cit_transptr-like_dom"/>
</dbReference>
<dbReference type="PRINTS" id="PR00758">
    <property type="entry name" value="ARSENICPUMP"/>
</dbReference>
<evidence type="ECO:0000256" key="3">
    <source>
        <dbReference type="ARBA" id="ARBA00009843"/>
    </source>
</evidence>
<keyword evidence="5" id="KW-1003">Cell membrane</keyword>